<dbReference type="RefSeq" id="WP_022713837.1">
    <property type="nucleotide sequence ID" value="NZ_JACIFX010000001.1"/>
</dbReference>
<reference evidence="2 3" key="1">
    <citation type="submission" date="2020-08" db="EMBL/GenBank/DDBJ databases">
        <title>Genomic Encyclopedia of Type Strains, Phase IV (KMG-V): Genome sequencing to study the core and pangenomes of soil and plant-associated prokaryotes.</title>
        <authorList>
            <person name="Whitman W."/>
        </authorList>
    </citation>
    <scope>NUCLEOTIDE SEQUENCE [LARGE SCALE GENOMIC DNA]</scope>
    <source>
        <strain evidence="2 3">SEMIA 4087</strain>
    </source>
</reference>
<comment type="caution">
    <text evidence="2">The sequence shown here is derived from an EMBL/GenBank/DDBJ whole genome shotgun (WGS) entry which is preliminary data.</text>
</comment>
<proteinExistence type="predicted"/>
<keyword evidence="2" id="KW-0808">Transferase</keyword>
<dbReference type="PANTHER" id="PTHR38096">
    <property type="entry name" value="ENTEROBACTIN SYNTHASE COMPONENT D"/>
    <property type="match status" value="1"/>
</dbReference>
<dbReference type="EMBL" id="JACIFX010000001">
    <property type="protein sequence ID" value="MBB4227118.1"/>
    <property type="molecule type" value="Genomic_DNA"/>
</dbReference>
<feature type="domain" description="4'-phosphopantetheinyl transferase N-terminal" evidence="1">
    <location>
        <begin position="17"/>
        <end position="69"/>
    </location>
</feature>
<accession>A0ABR6IHJ1</accession>
<name>A0ABR6IHJ1_9HYPH</name>
<dbReference type="InterPro" id="IPR003542">
    <property type="entry name" value="Enbac_synth_compD-like"/>
</dbReference>
<evidence type="ECO:0000313" key="3">
    <source>
        <dbReference type="Proteomes" id="UP000551353"/>
    </source>
</evidence>
<gene>
    <name evidence="2" type="ORF">GGD56_000938</name>
</gene>
<protein>
    <submittedName>
        <fullName evidence="2">Enterobactin synthetase component D</fullName>
        <ecNumber evidence="2">2.7.8.-</ecNumber>
    </submittedName>
</protein>
<dbReference type="EC" id="2.7.8.-" evidence="2"/>
<dbReference type="Proteomes" id="UP000551353">
    <property type="component" value="Unassembled WGS sequence"/>
</dbReference>
<dbReference type="InterPro" id="IPR041354">
    <property type="entry name" value="4PPT_N"/>
</dbReference>
<organism evidence="2 3">
    <name type="scientific">Rhizobium mongolense</name>
    <dbReference type="NCBI Taxonomy" id="57676"/>
    <lineage>
        <taxon>Bacteria</taxon>
        <taxon>Pseudomonadati</taxon>
        <taxon>Pseudomonadota</taxon>
        <taxon>Alphaproteobacteria</taxon>
        <taxon>Hyphomicrobiales</taxon>
        <taxon>Rhizobiaceae</taxon>
        <taxon>Rhizobium/Agrobacterium group</taxon>
        <taxon>Rhizobium</taxon>
    </lineage>
</organism>
<dbReference type="Pfam" id="PF17837">
    <property type="entry name" value="4PPT_N"/>
    <property type="match status" value="1"/>
</dbReference>
<sequence>MPSLFETYDIDVPRTLINAVPKRQIEFLAGRILSRAALERLHQPSASIAIGKWGSGSISHSYGKCVCLVVADEARLVGIDVEKVPTGTSLEAILREALDAGERDRVFQKTTFDAAILARRFIP</sequence>
<dbReference type="PANTHER" id="PTHR38096:SF1">
    <property type="entry name" value="ENTEROBACTIN SYNTHASE COMPONENT D"/>
    <property type="match status" value="1"/>
</dbReference>
<keyword evidence="3" id="KW-1185">Reference proteome</keyword>
<dbReference type="GO" id="GO:0016740">
    <property type="term" value="F:transferase activity"/>
    <property type="evidence" value="ECO:0007669"/>
    <property type="project" value="UniProtKB-KW"/>
</dbReference>
<evidence type="ECO:0000259" key="1">
    <source>
        <dbReference type="Pfam" id="PF17837"/>
    </source>
</evidence>
<evidence type="ECO:0000313" key="2">
    <source>
        <dbReference type="EMBL" id="MBB4227118.1"/>
    </source>
</evidence>